<evidence type="ECO:0000256" key="11">
    <source>
        <dbReference type="ARBA" id="ARBA00050723"/>
    </source>
</evidence>
<sequence>MVVVSSVSMLERNGNTLNNSRARPRARTVEVRGSAGRCGGGSDGVNGDVDRALVRVGGRGYLCCGTGCWAGKGSGALGALGFGTPALQRIRTPNQRLCLPSPSLVKGGVKLGYAVPKLGFGDLGFEPSGFVCCKVRDKEGVHKWECYGCFSRLSAHWPIRSVDDERSSSSAAELRRLVSQIGGNGSTRLQKDSSPLPRPLSVTDFSVSPNDGTKVRVSYKGLPGSYSEDAALKAYPRCETVPCDEFEDAFKAVELWLAEKAVLPIENSLGGSIHRNYDLLLRHRLHIVGEVQLAANLCLLALPGVRTDHLKRVLSHPQALAQSDIYLSKLGVVRENVDDTAGAAQLVASNGLRDAGVVASARAAEIYGLNILAERIQLLCEVTLDNLGCGSLRVYLLPLPSHAVIALFGWDSLSKIQPENLIFRRAFTSLKAQPLTLVKRDGREEISLFAIKQRQQDKMRSQYQEEPSSVLMQYRPARELFQRLKERLCCASSPRWLDGKNPHPKRKEIQRASTIFC</sequence>
<evidence type="ECO:0000256" key="3">
    <source>
        <dbReference type="ARBA" id="ARBA00013259"/>
    </source>
</evidence>
<dbReference type="PANTHER" id="PTHR21022">
    <property type="entry name" value="PREPHENATE DEHYDRATASE P PROTEIN"/>
    <property type="match status" value="1"/>
</dbReference>
<keyword evidence="8" id="KW-0057">Aromatic amino acid biosynthesis</keyword>
<dbReference type="AlphaFoldDB" id="A0A7J0FFN2"/>
<name>A0A7J0FFN2_9ERIC</name>
<dbReference type="GO" id="GO:0047769">
    <property type="term" value="F:arogenate dehydratase activity"/>
    <property type="evidence" value="ECO:0007669"/>
    <property type="project" value="UniProtKB-EC"/>
</dbReference>
<dbReference type="FunFam" id="3.40.190.10:FF:000028">
    <property type="entry name" value="Arogenate dehydratase"/>
    <property type="match status" value="1"/>
</dbReference>
<dbReference type="Gene3D" id="3.40.190.10">
    <property type="entry name" value="Periplasmic binding protein-like II"/>
    <property type="match status" value="2"/>
</dbReference>
<evidence type="ECO:0000313" key="14">
    <source>
        <dbReference type="Proteomes" id="UP000585474"/>
    </source>
</evidence>
<dbReference type="Pfam" id="PF00800">
    <property type="entry name" value="PDT"/>
    <property type="match status" value="1"/>
</dbReference>
<comment type="catalytic activity">
    <reaction evidence="11">
        <text>L-arogenate + H(+) = L-phenylalanine + CO2 + H2O</text>
        <dbReference type="Rhea" id="RHEA:12536"/>
        <dbReference type="ChEBI" id="CHEBI:15377"/>
        <dbReference type="ChEBI" id="CHEBI:15378"/>
        <dbReference type="ChEBI" id="CHEBI:16526"/>
        <dbReference type="ChEBI" id="CHEBI:58095"/>
        <dbReference type="ChEBI" id="CHEBI:58180"/>
        <dbReference type="EC" id="4.2.1.91"/>
    </reaction>
    <physiologicalReaction direction="left-to-right" evidence="11">
        <dbReference type="Rhea" id="RHEA:12537"/>
    </physiologicalReaction>
</comment>
<gene>
    <name evidence="13" type="ORF">Acr_12g0000450</name>
</gene>
<organism evidence="13 14">
    <name type="scientific">Actinidia rufa</name>
    <dbReference type="NCBI Taxonomy" id="165716"/>
    <lineage>
        <taxon>Eukaryota</taxon>
        <taxon>Viridiplantae</taxon>
        <taxon>Streptophyta</taxon>
        <taxon>Embryophyta</taxon>
        <taxon>Tracheophyta</taxon>
        <taxon>Spermatophyta</taxon>
        <taxon>Magnoliopsida</taxon>
        <taxon>eudicotyledons</taxon>
        <taxon>Gunneridae</taxon>
        <taxon>Pentapetalae</taxon>
        <taxon>asterids</taxon>
        <taxon>Ericales</taxon>
        <taxon>Actinidiaceae</taxon>
        <taxon>Actinidia</taxon>
    </lineage>
</organism>
<dbReference type="PANTHER" id="PTHR21022:SF12">
    <property type="entry name" value="AROGENATE DEHYDRATASE"/>
    <property type="match status" value="1"/>
</dbReference>
<proteinExistence type="predicted"/>
<dbReference type="CDD" id="cd13631">
    <property type="entry name" value="PBP2_Ct-PDT_like"/>
    <property type="match status" value="1"/>
</dbReference>
<keyword evidence="10" id="KW-0456">Lyase</keyword>
<keyword evidence="7" id="KW-0809">Transit peptide</keyword>
<dbReference type="EC" id="4.2.1.91" evidence="3"/>
<evidence type="ECO:0000256" key="2">
    <source>
        <dbReference type="ARBA" id="ARBA00004929"/>
    </source>
</evidence>
<evidence type="ECO:0000256" key="7">
    <source>
        <dbReference type="ARBA" id="ARBA00022946"/>
    </source>
</evidence>
<dbReference type="GO" id="GO:0004664">
    <property type="term" value="F:prephenate dehydratase activity"/>
    <property type="evidence" value="ECO:0007669"/>
    <property type="project" value="InterPro"/>
</dbReference>
<dbReference type="EMBL" id="BJWL01000012">
    <property type="protein sequence ID" value="GFY97504.1"/>
    <property type="molecule type" value="Genomic_DNA"/>
</dbReference>
<keyword evidence="6" id="KW-0934">Plastid</keyword>
<evidence type="ECO:0000256" key="4">
    <source>
        <dbReference type="ARBA" id="ARBA00022528"/>
    </source>
</evidence>
<evidence type="ECO:0000256" key="9">
    <source>
        <dbReference type="ARBA" id="ARBA00023222"/>
    </source>
</evidence>
<protein>
    <recommendedName>
        <fullName evidence="3">arogenate dehydratase</fullName>
        <ecNumber evidence="3">4.2.1.91</ecNumber>
    </recommendedName>
</protein>
<comment type="pathway">
    <text evidence="2">Amino-acid biosynthesis; L-phenylalanine biosynthesis; L-phenylalanine from L-arogenate: step 1/1.</text>
</comment>
<feature type="domain" description="Prephenate dehydratase" evidence="12">
    <location>
        <begin position="216"/>
        <end position="391"/>
    </location>
</feature>
<evidence type="ECO:0000256" key="1">
    <source>
        <dbReference type="ARBA" id="ARBA00004470"/>
    </source>
</evidence>
<keyword evidence="9" id="KW-0584">Phenylalanine biosynthesis</keyword>
<evidence type="ECO:0000256" key="6">
    <source>
        <dbReference type="ARBA" id="ARBA00022640"/>
    </source>
</evidence>
<evidence type="ECO:0000256" key="10">
    <source>
        <dbReference type="ARBA" id="ARBA00023239"/>
    </source>
</evidence>
<comment type="subcellular location">
    <subcellularLocation>
        <location evidence="1">Plastid</location>
        <location evidence="1">Chloroplast stroma</location>
    </subcellularLocation>
</comment>
<dbReference type="Proteomes" id="UP000585474">
    <property type="component" value="Unassembled WGS sequence"/>
</dbReference>
<evidence type="ECO:0000313" key="13">
    <source>
        <dbReference type="EMBL" id="GFY97504.1"/>
    </source>
</evidence>
<comment type="caution">
    <text evidence="13">The sequence shown here is derived from an EMBL/GenBank/DDBJ whole genome shotgun (WGS) entry which is preliminary data.</text>
</comment>
<dbReference type="PROSITE" id="PS51171">
    <property type="entry name" value="PREPHENATE_DEHYDR_3"/>
    <property type="match status" value="1"/>
</dbReference>
<keyword evidence="14" id="KW-1185">Reference proteome</keyword>
<dbReference type="FunFam" id="3.40.190.10:FF:000031">
    <property type="entry name" value="Arogenate dehydratase"/>
    <property type="match status" value="1"/>
</dbReference>
<dbReference type="OrthoDB" id="2414662at2759"/>
<keyword evidence="4" id="KW-0150">Chloroplast</keyword>
<keyword evidence="5" id="KW-0028">Amino-acid biosynthesis</keyword>
<evidence type="ECO:0000256" key="8">
    <source>
        <dbReference type="ARBA" id="ARBA00023141"/>
    </source>
</evidence>
<evidence type="ECO:0000256" key="5">
    <source>
        <dbReference type="ARBA" id="ARBA00022605"/>
    </source>
</evidence>
<evidence type="ECO:0000259" key="12">
    <source>
        <dbReference type="PROSITE" id="PS51171"/>
    </source>
</evidence>
<reference evidence="13 14" key="1">
    <citation type="submission" date="2019-07" db="EMBL/GenBank/DDBJ databases">
        <title>De Novo Assembly of kiwifruit Actinidia rufa.</title>
        <authorList>
            <person name="Sugita-Konishi S."/>
            <person name="Sato K."/>
            <person name="Mori E."/>
            <person name="Abe Y."/>
            <person name="Kisaki G."/>
            <person name="Hamano K."/>
            <person name="Suezawa K."/>
            <person name="Otani M."/>
            <person name="Fukuda T."/>
            <person name="Manabe T."/>
            <person name="Gomi K."/>
            <person name="Tabuchi M."/>
            <person name="Akimitsu K."/>
            <person name="Kataoka I."/>
        </authorList>
    </citation>
    <scope>NUCLEOTIDE SEQUENCE [LARGE SCALE GENOMIC DNA]</scope>
    <source>
        <strain evidence="14">cv. Fuchu</strain>
    </source>
</reference>
<dbReference type="SUPFAM" id="SSF53850">
    <property type="entry name" value="Periplasmic binding protein-like II"/>
    <property type="match status" value="1"/>
</dbReference>
<dbReference type="InterPro" id="IPR001086">
    <property type="entry name" value="Preph_deHydtase"/>
</dbReference>
<dbReference type="GO" id="GO:0009094">
    <property type="term" value="P:L-phenylalanine biosynthetic process"/>
    <property type="evidence" value="ECO:0007669"/>
    <property type="project" value="UniProtKB-KW"/>
</dbReference>
<accession>A0A7J0FFN2</accession>
<dbReference type="GO" id="GO:0009570">
    <property type="term" value="C:chloroplast stroma"/>
    <property type="evidence" value="ECO:0007669"/>
    <property type="project" value="UniProtKB-SubCell"/>
</dbReference>